<feature type="compositionally biased region" description="Basic and acidic residues" evidence="1">
    <location>
        <begin position="599"/>
        <end position="621"/>
    </location>
</feature>
<feature type="compositionally biased region" description="Polar residues" evidence="1">
    <location>
        <begin position="290"/>
        <end position="299"/>
    </location>
</feature>
<reference evidence="2" key="2">
    <citation type="submission" date="2021-02" db="EMBL/GenBank/DDBJ databases">
        <authorList>
            <person name="Kimball J.A."/>
            <person name="Haas M.W."/>
            <person name="Macchietto M."/>
            <person name="Kono T."/>
            <person name="Duquette J."/>
            <person name="Shao M."/>
        </authorList>
    </citation>
    <scope>NUCLEOTIDE SEQUENCE</scope>
    <source>
        <tissue evidence="2">Fresh leaf tissue</tissue>
    </source>
</reference>
<protein>
    <submittedName>
        <fullName evidence="2">Uncharacterized protein</fullName>
    </submittedName>
</protein>
<sequence length="714" mass="78284">MRTSGAEEEEDGDRLLGGRGKGGVRAGCCLIRLRLADVCTVSAAEKIGKVEWPLTSSAPTESLQVAGHESMIAKSNYDKENFEVLVRMTDPGESCQKHSKWLSHWTKGSSSAEPQVGKDESVQNPMMHKDVKLYAKTAASKSLSIQKLSEFSLDFQKHVSSDNLNLEWNHIPTFGINPKSYTVLNPKRRSAKNAVPSNVSVPQQTVKLNMTTSNVVSSQEYELHSHLITGHLSFEMSCSCSKDDNNSSSDSLLDKQHTSHCSADSDQEPTCRCSEEKLKSSENNNKNHGIGSSSQNQKSIAPGIHKQEGSAGVILCTLLGKEFETEQINCPNNSKKDDIISDVQQHLNTERIVSAANVSGSYMLPDPTANTIKVNNRAEVVTQPLDIVADSAKQKAPYFFERLTIPSQPQDKNPEYEYSRPSGNSTAFGVHMSGTSIGSRRFGANKSSAKTETLYNDTQHVSESSAGISSLLARKDHSCAKKAKSKQMATMYMKANGFQNVNEHQDVSSKAAMANKQQCYIPGTESMDLGLMPFQVSRLKKQVSIGTTQSQARGEPSDKWLKRLHIDNEDPHLPGHKRAKVGDGRPVGGPSSTHGDVVITRHDRSDDDMADRGKDKQALDDEGMKLQGVRETSPVPAKCTDRWIGRWRQGAPHVLHEVDDQGQEKKAAKPVLASGGPEGQFLPSIRAMALMGRAMSKVRPCAREKRGPFMVWKT</sequence>
<reference evidence="2" key="1">
    <citation type="journal article" date="2021" name="bioRxiv">
        <title>Whole Genome Assembly and Annotation of Northern Wild Rice, Zizania palustris L., Supports a Whole Genome Duplication in the Zizania Genus.</title>
        <authorList>
            <person name="Haas M."/>
            <person name="Kono T."/>
            <person name="Macchietto M."/>
            <person name="Millas R."/>
            <person name="McGilp L."/>
            <person name="Shao M."/>
            <person name="Duquette J."/>
            <person name="Hirsch C.N."/>
            <person name="Kimball J."/>
        </authorList>
    </citation>
    <scope>NUCLEOTIDE SEQUENCE</scope>
    <source>
        <tissue evidence="2">Fresh leaf tissue</tissue>
    </source>
</reference>
<keyword evidence="3" id="KW-1185">Reference proteome</keyword>
<evidence type="ECO:0000256" key="1">
    <source>
        <dbReference type="SAM" id="MobiDB-lite"/>
    </source>
</evidence>
<dbReference type="GO" id="GO:0010099">
    <property type="term" value="P:regulation of photomorphogenesis"/>
    <property type="evidence" value="ECO:0007669"/>
    <property type="project" value="InterPro"/>
</dbReference>
<dbReference type="OrthoDB" id="649277at2759"/>
<proteinExistence type="predicted"/>
<dbReference type="PANTHER" id="PTHR36062">
    <property type="entry name" value="OS01G0687300 PROTEIN"/>
    <property type="match status" value="1"/>
</dbReference>
<dbReference type="EMBL" id="JAAALK010000082">
    <property type="protein sequence ID" value="KAG8086331.1"/>
    <property type="molecule type" value="Genomic_DNA"/>
</dbReference>
<dbReference type="Proteomes" id="UP000729402">
    <property type="component" value="Unassembled WGS sequence"/>
</dbReference>
<evidence type="ECO:0000313" key="2">
    <source>
        <dbReference type="EMBL" id="KAG8086331.1"/>
    </source>
</evidence>
<feature type="region of interest" description="Disordered" evidence="1">
    <location>
        <begin position="1"/>
        <end position="21"/>
    </location>
</feature>
<gene>
    <name evidence="2" type="ORF">GUJ93_ZPchr0010g7559</name>
</gene>
<comment type="caution">
    <text evidence="2">The sequence shown here is derived from an EMBL/GenBank/DDBJ whole genome shotgun (WGS) entry which is preliminary data.</text>
</comment>
<feature type="region of interest" description="Disordered" evidence="1">
    <location>
        <begin position="249"/>
        <end position="299"/>
    </location>
</feature>
<organism evidence="2 3">
    <name type="scientific">Zizania palustris</name>
    <name type="common">Northern wild rice</name>
    <dbReference type="NCBI Taxonomy" id="103762"/>
    <lineage>
        <taxon>Eukaryota</taxon>
        <taxon>Viridiplantae</taxon>
        <taxon>Streptophyta</taxon>
        <taxon>Embryophyta</taxon>
        <taxon>Tracheophyta</taxon>
        <taxon>Spermatophyta</taxon>
        <taxon>Magnoliopsida</taxon>
        <taxon>Liliopsida</taxon>
        <taxon>Poales</taxon>
        <taxon>Poaceae</taxon>
        <taxon>BOP clade</taxon>
        <taxon>Oryzoideae</taxon>
        <taxon>Oryzeae</taxon>
        <taxon>Zizaniinae</taxon>
        <taxon>Zizania</taxon>
    </lineage>
</organism>
<accession>A0A8J5WAU0</accession>
<name>A0A8J5WAU0_ZIZPA</name>
<dbReference type="InterPro" id="IPR037476">
    <property type="entry name" value="PCH1"/>
</dbReference>
<dbReference type="AlphaFoldDB" id="A0A8J5WAU0"/>
<evidence type="ECO:0000313" key="3">
    <source>
        <dbReference type="Proteomes" id="UP000729402"/>
    </source>
</evidence>
<feature type="compositionally biased region" description="Acidic residues" evidence="1">
    <location>
        <begin position="1"/>
        <end position="12"/>
    </location>
</feature>
<dbReference type="PANTHER" id="PTHR36062:SF10">
    <property type="entry name" value="OS05G0552100 PROTEIN"/>
    <property type="match status" value="1"/>
</dbReference>
<feature type="region of interest" description="Disordered" evidence="1">
    <location>
        <begin position="568"/>
        <end position="621"/>
    </location>
</feature>